<sequence>MNPALRADKPAQDKPAGKVKLTKAAVRVLQALQRGATIKETLIPVQPFLRGIGSHIPGRLVHTLGEAGGRVHYHTFCFLFREGLIDPTSRREVSDYLITPLGRRALKEPRK</sequence>
<dbReference type="EMBL" id="LAZR01062473">
    <property type="protein sequence ID" value="KKK61439.1"/>
    <property type="molecule type" value="Genomic_DNA"/>
</dbReference>
<evidence type="ECO:0000313" key="1">
    <source>
        <dbReference type="EMBL" id="KKK61439.1"/>
    </source>
</evidence>
<reference evidence="1" key="1">
    <citation type="journal article" date="2015" name="Nature">
        <title>Complex archaea that bridge the gap between prokaryotes and eukaryotes.</title>
        <authorList>
            <person name="Spang A."/>
            <person name="Saw J.H."/>
            <person name="Jorgensen S.L."/>
            <person name="Zaremba-Niedzwiedzka K."/>
            <person name="Martijn J."/>
            <person name="Lind A.E."/>
            <person name="van Eijk R."/>
            <person name="Schleper C."/>
            <person name="Guy L."/>
            <person name="Ettema T.J."/>
        </authorList>
    </citation>
    <scope>NUCLEOTIDE SEQUENCE</scope>
</reference>
<proteinExistence type="predicted"/>
<name>A0A0F8Z4Y8_9ZZZZ</name>
<gene>
    <name evidence="1" type="ORF">LCGC14_3014330</name>
</gene>
<comment type="caution">
    <text evidence="1">The sequence shown here is derived from an EMBL/GenBank/DDBJ whole genome shotgun (WGS) entry which is preliminary data.</text>
</comment>
<protein>
    <submittedName>
        <fullName evidence="1">Uncharacterized protein</fullName>
    </submittedName>
</protein>
<accession>A0A0F8Z4Y8</accession>
<dbReference type="AlphaFoldDB" id="A0A0F8Z4Y8"/>
<organism evidence="1">
    <name type="scientific">marine sediment metagenome</name>
    <dbReference type="NCBI Taxonomy" id="412755"/>
    <lineage>
        <taxon>unclassified sequences</taxon>
        <taxon>metagenomes</taxon>
        <taxon>ecological metagenomes</taxon>
    </lineage>
</organism>